<dbReference type="Gene3D" id="2.30.60.10">
    <property type="entry name" value="Cyanovirin-N"/>
    <property type="match status" value="1"/>
</dbReference>
<accession>A0A8H4UJJ7</accession>
<reference evidence="2" key="2">
    <citation type="submission" date="2020-05" db="EMBL/GenBank/DDBJ databases">
        <authorList>
            <person name="Kim H.-S."/>
            <person name="Proctor R.H."/>
            <person name="Brown D.W."/>
        </authorList>
    </citation>
    <scope>NUCLEOTIDE SEQUENCE</scope>
    <source>
        <strain evidence="2">NRRL 22465</strain>
    </source>
</reference>
<dbReference type="SUPFAM" id="SSF51322">
    <property type="entry name" value="Cyanovirin-N"/>
    <property type="match status" value="1"/>
</dbReference>
<reference evidence="2" key="1">
    <citation type="journal article" date="2020" name="BMC Genomics">
        <title>Correction to: Identification and distribution of gene clusters required for synthesis of sphingolipid metabolism inhibitors in diverse species of the filamentous fungus Fusarium.</title>
        <authorList>
            <person name="Kim H.S."/>
            <person name="Lohmar J.M."/>
            <person name="Busman M."/>
            <person name="Brown D.W."/>
            <person name="Naumann T.A."/>
            <person name="Divon H.H."/>
            <person name="Lysoe E."/>
            <person name="Uhlig S."/>
            <person name="Proctor R.H."/>
        </authorList>
    </citation>
    <scope>NUCLEOTIDE SEQUENCE</scope>
    <source>
        <strain evidence="2">NRRL 22465</strain>
    </source>
</reference>
<protein>
    <recommendedName>
        <fullName evidence="1">Cyanovirin-N domain-containing protein</fullName>
    </recommendedName>
</protein>
<feature type="domain" description="Cyanovirin-N" evidence="1">
    <location>
        <begin position="2"/>
        <end position="105"/>
    </location>
</feature>
<organism evidence="2 3">
    <name type="scientific">Fusarium zealandicum</name>
    <dbReference type="NCBI Taxonomy" id="1053134"/>
    <lineage>
        <taxon>Eukaryota</taxon>
        <taxon>Fungi</taxon>
        <taxon>Dikarya</taxon>
        <taxon>Ascomycota</taxon>
        <taxon>Pezizomycotina</taxon>
        <taxon>Sordariomycetes</taxon>
        <taxon>Hypocreomycetidae</taxon>
        <taxon>Hypocreales</taxon>
        <taxon>Nectriaceae</taxon>
        <taxon>Fusarium</taxon>
        <taxon>Fusarium staphyleae species complex</taxon>
    </lineage>
</organism>
<dbReference type="InterPro" id="IPR036673">
    <property type="entry name" value="Cyanovirin-N_sf"/>
</dbReference>
<evidence type="ECO:0000313" key="3">
    <source>
        <dbReference type="Proteomes" id="UP000635477"/>
    </source>
</evidence>
<evidence type="ECO:0000259" key="1">
    <source>
        <dbReference type="SMART" id="SM01111"/>
    </source>
</evidence>
<keyword evidence="3" id="KW-1185">Reference proteome</keyword>
<name>A0A8H4UJJ7_9HYPO</name>
<evidence type="ECO:0000313" key="2">
    <source>
        <dbReference type="EMBL" id="KAF4978069.1"/>
    </source>
</evidence>
<dbReference type="SMART" id="SM01111">
    <property type="entry name" value="CVNH"/>
    <property type="match status" value="1"/>
</dbReference>
<dbReference type="AlphaFoldDB" id="A0A8H4UJJ7"/>
<dbReference type="InterPro" id="IPR011058">
    <property type="entry name" value="Cyanovirin-N"/>
</dbReference>
<dbReference type="PANTHER" id="PTHR42076">
    <property type="entry name" value="CYANOVIRIN-N HOMOLOG"/>
    <property type="match status" value="1"/>
</dbReference>
<comment type="caution">
    <text evidence="2">The sequence shown here is derived from an EMBL/GenBank/DDBJ whole genome shotgun (WGS) entry which is preliminary data.</text>
</comment>
<dbReference type="PANTHER" id="PTHR42076:SF1">
    <property type="entry name" value="CYANOVIRIN-N DOMAIN-CONTAINING PROTEIN"/>
    <property type="match status" value="1"/>
</dbReference>
<dbReference type="EMBL" id="JABEYC010000397">
    <property type="protein sequence ID" value="KAF4978069.1"/>
    <property type="molecule type" value="Genomic_DNA"/>
</dbReference>
<dbReference type="Proteomes" id="UP000635477">
    <property type="component" value="Unassembled WGS sequence"/>
</dbReference>
<sequence length="109" mass="11746">MTFHESAQDITVKDGHILKAQLENGDGEFVDAELDLNTCLGNNDGSFQWGGENFADSAQDISFDLEGDDSAPILRATLGNVEGESAECDVNLSECITNEGGEFQFNNPE</sequence>
<dbReference type="Pfam" id="PF08881">
    <property type="entry name" value="CVNH"/>
    <property type="match status" value="1"/>
</dbReference>
<dbReference type="OrthoDB" id="2441380at2759"/>
<proteinExistence type="predicted"/>
<gene>
    <name evidence="2" type="ORF">FZEAL_5495</name>
</gene>